<dbReference type="AlphaFoldDB" id="A0A8D1A0R3"/>
<dbReference type="Proteomes" id="UP000694720">
    <property type="component" value="Unplaced"/>
</dbReference>
<accession>A0A8D1A0R3</accession>
<name>A0A8D1A0R3_PIG</name>
<dbReference type="Ensembl" id="ENSSSCT00035055396.1">
    <property type="protein sequence ID" value="ENSSSCP00035022283.1"/>
    <property type="gene ID" value="ENSSSCG00035041702.1"/>
</dbReference>
<evidence type="ECO:0008006" key="3">
    <source>
        <dbReference type="Google" id="ProtNLM"/>
    </source>
</evidence>
<proteinExistence type="predicted"/>
<sequence length="140" mass="16327">MFTAVLFTIAKTGKQLKCPSADEWIKKMWYIYTVEYYSAIKKIKIMPFAATWMELETLILSKVSQKEKEKYDITYIWNLIYGRNEPFHRKENQGLGEQTCGCQGGGGESGMDWEFGVRRCKLCLEWICNESLLYSTGNYI</sequence>
<organism evidence="1 2">
    <name type="scientific">Sus scrofa</name>
    <name type="common">Pig</name>
    <dbReference type="NCBI Taxonomy" id="9823"/>
    <lineage>
        <taxon>Eukaryota</taxon>
        <taxon>Metazoa</taxon>
        <taxon>Chordata</taxon>
        <taxon>Craniata</taxon>
        <taxon>Vertebrata</taxon>
        <taxon>Euteleostomi</taxon>
        <taxon>Mammalia</taxon>
        <taxon>Eutheria</taxon>
        <taxon>Laurasiatheria</taxon>
        <taxon>Artiodactyla</taxon>
        <taxon>Suina</taxon>
        <taxon>Suidae</taxon>
        <taxon>Sus</taxon>
    </lineage>
</organism>
<protein>
    <recommendedName>
        <fullName evidence="3">DUF1725 domain-containing protein</fullName>
    </recommendedName>
</protein>
<reference evidence="1" key="1">
    <citation type="submission" date="2025-08" db="UniProtKB">
        <authorList>
            <consortium name="Ensembl"/>
        </authorList>
    </citation>
    <scope>IDENTIFICATION</scope>
</reference>
<evidence type="ECO:0000313" key="1">
    <source>
        <dbReference type="Ensembl" id="ENSSSCP00035022283.1"/>
    </source>
</evidence>
<evidence type="ECO:0000313" key="2">
    <source>
        <dbReference type="Proteomes" id="UP000694720"/>
    </source>
</evidence>